<dbReference type="SUPFAM" id="SSF51735">
    <property type="entry name" value="NAD(P)-binding Rossmann-fold domains"/>
    <property type="match status" value="1"/>
</dbReference>
<evidence type="ECO:0000313" key="3">
    <source>
        <dbReference type="Proteomes" id="UP000275456"/>
    </source>
</evidence>
<dbReference type="InterPro" id="IPR020843">
    <property type="entry name" value="ER"/>
</dbReference>
<sequence>MRAVVVERYGPPTVARVAEVADPVARPGEVVVRVASAAVTSGDARMRSGRFPRGFALPARLAIGLRGPRRRVLGMALSGTVASVGEGVPALAVGDEVAGMASGRPGAHGELVAVRADRLVPKPAGVSHDAAAAVLFGGCTAMHFLLDVAHLRAGQSVLLVGGSGAVGSSAVQVARLAGARVTGVTSGRNAELVRRLGAEVVIDYTTTPVDRIAERFDVVVDTVGALSTPAGRGLLADGGSLLLVLATLGQTITARGQVTAGVATAKPEHASRLLGLVASGELDPVVQESLPMAEIARAYEIADSGRKVGNVVIRP</sequence>
<dbReference type="AlphaFoldDB" id="A0A3N2AP73"/>
<dbReference type="Gene3D" id="3.90.180.10">
    <property type="entry name" value="Medium-chain alcohol dehydrogenases, catalytic domain"/>
    <property type="match status" value="1"/>
</dbReference>
<comment type="caution">
    <text evidence="2">The sequence shown here is derived from an EMBL/GenBank/DDBJ whole genome shotgun (WGS) entry which is preliminary data.</text>
</comment>
<dbReference type="InterPro" id="IPR013154">
    <property type="entry name" value="ADH-like_N"/>
</dbReference>
<reference evidence="2 3" key="1">
    <citation type="submission" date="2018-11" db="EMBL/GenBank/DDBJ databases">
        <title>Sequencing the genomes of 1000 actinobacteria strains.</title>
        <authorList>
            <person name="Klenk H.-P."/>
        </authorList>
    </citation>
    <scope>NUCLEOTIDE SEQUENCE [LARGE SCALE GENOMIC DNA]</scope>
    <source>
        <strain evidence="2 3">DSM 9580</strain>
    </source>
</reference>
<evidence type="ECO:0000313" key="2">
    <source>
        <dbReference type="EMBL" id="ROR64850.1"/>
    </source>
</evidence>
<dbReference type="Proteomes" id="UP000275456">
    <property type="component" value="Unassembled WGS sequence"/>
</dbReference>
<accession>A0A3N2AP73</accession>
<proteinExistence type="predicted"/>
<dbReference type="InterPro" id="IPR011032">
    <property type="entry name" value="GroES-like_sf"/>
</dbReference>
<keyword evidence="3" id="KW-1185">Reference proteome</keyword>
<evidence type="ECO:0000259" key="1">
    <source>
        <dbReference type="SMART" id="SM00829"/>
    </source>
</evidence>
<dbReference type="SUPFAM" id="SSF50129">
    <property type="entry name" value="GroES-like"/>
    <property type="match status" value="1"/>
</dbReference>
<dbReference type="OrthoDB" id="3175656at2"/>
<organism evidence="2 3">
    <name type="scientific">Agrococcus jenensis</name>
    <dbReference type="NCBI Taxonomy" id="46353"/>
    <lineage>
        <taxon>Bacteria</taxon>
        <taxon>Bacillati</taxon>
        <taxon>Actinomycetota</taxon>
        <taxon>Actinomycetes</taxon>
        <taxon>Micrococcales</taxon>
        <taxon>Microbacteriaceae</taxon>
        <taxon>Agrococcus</taxon>
    </lineage>
</organism>
<protein>
    <submittedName>
        <fullName evidence="2">NADPH:quinone reductase-like Zn-dependent oxidoreductase</fullName>
    </submittedName>
</protein>
<dbReference type="CDD" id="cd08267">
    <property type="entry name" value="MDR1"/>
    <property type="match status" value="1"/>
</dbReference>
<feature type="domain" description="Enoyl reductase (ER)" evidence="1">
    <location>
        <begin position="10"/>
        <end position="313"/>
    </location>
</feature>
<dbReference type="PANTHER" id="PTHR11695:SF294">
    <property type="entry name" value="RETICULON-4-INTERACTING PROTEIN 1, MITOCHONDRIAL"/>
    <property type="match status" value="1"/>
</dbReference>
<dbReference type="InterPro" id="IPR036291">
    <property type="entry name" value="NAD(P)-bd_dom_sf"/>
</dbReference>
<dbReference type="SMART" id="SM00829">
    <property type="entry name" value="PKS_ER"/>
    <property type="match status" value="1"/>
</dbReference>
<name>A0A3N2AP73_9MICO</name>
<dbReference type="GO" id="GO:0016491">
    <property type="term" value="F:oxidoreductase activity"/>
    <property type="evidence" value="ECO:0007669"/>
    <property type="project" value="InterPro"/>
</dbReference>
<dbReference type="Pfam" id="PF08240">
    <property type="entry name" value="ADH_N"/>
    <property type="match status" value="1"/>
</dbReference>
<dbReference type="Gene3D" id="3.40.50.720">
    <property type="entry name" value="NAD(P)-binding Rossmann-like Domain"/>
    <property type="match status" value="1"/>
</dbReference>
<dbReference type="InterPro" id="IPR050700">
    <property type="entry name" value="YIM1/Zinc_Alcohol_DH_Fams"/>
</dbReference>
<gene>
    <name evidence="2" type="ORF">EDD26_0201</name>
</gene>
<dbReference type="RefSeq" id="WP_123696007.1">
    <property type="nucleotide sequence ID" value="NZ_RKHJ01000001.1"/>
</dbReference>
<dbReference type="EMBL" id="RKHJ01000001">
    <property type="protein sequence ID" value="ROR64850.1"/>
    <property type="molecule type" value="Genomic_DNA"/>
</dbReference>
<dbReference type="PANTHER" id="PTHR11695">
    <property type="entry name" value="ALCOHOL DEHYDROGENASE RELATED"/>
    <property type="match status" value="1"/>
</dbReference>
<dbReference type="Pfam" id="PF13602">
    <property type="entry name" value="ADH_zinc_N_2"/>
    <property type="match status" value="1"/>
</dbReference>